<evidence type="ECO:0000313" key="3">
    <source>
        <dbReference type="Proteomes" id="UP000830115"/>
    </source>
</evidence>
<name>A0ABY4M1P0_9ACTN</name>
<gene>
    <name evidence="2" type="ORF">K9S39_03910</name>
</gene>
<keyword evidence="1" id="KW-1133">Transmembrane helix</keyword>
<keyword evidence="3" id="KW-1185">Reference proteome</keyword>
<proteinExistence type="predicted"/>
<evidence type="ECO:0000313" key="2">
    <source>
        <dbReference type="EMBL" id="UQA91143.1"/>
    </source>
</evidence>
<dbReference type="RefSeq" id="WP_248861936.1">
    <property type="nucleotide sequence ID" value="NZ_CP086322.1"/>
</dbReference>
<keyword evidence="1" id="KW-0472">Membrane</keyword>
<feature type="transmembrane region" description="Helical" evidence="1">
    <location>
        <begin position="42"/>
        <end position="59"/>
    </location>
</feature>
<sequence>MATARDCVLPYTLLPLGMLLVAIGYLGAVTGVTMVPFDPHHIGTQIVGLVLAFIGLRHWR</sequence>
<reference evidence="2" key="1">
    <citation type="submission" date="2021-10" db="EMBL/GenBank/DDBJ databases">
        <title>Streptomyces nigrumlapis sp.nov.,an antimicrobial producing actinobacterium isolated from Black Gobi rocks.</title>
        <authorList>
            <person name="Wen Y."/>
            <person name="Zhang W."/>
            <person name="Liu X.G."/>
        </authorList>
    </citation>
    <scope>NUCLEOTIDE SEQUENCE</scope>
    <source>
        <strain evidence="2">ST13-2-2</strain>
    </source>
</reference>
<feature type="transmembrane region" description="Helical" evidence="1">
    <location>
        <begin position="12"/>
        <end position="36"/>
    </location>
</feature>
<dbReference type="EMBL" id="CP086322">
    <property type="protein sequence ID" value="UQA91143.1"/>
    <property type="molecule type" value="Genomic_DNA"/>
</dbReference>
<accession>A0ABY4M1P0</accession>
<organism evidence="2 3">
    <name type="scientific">Streptomyces halobius</name>
    <dbReference type="NCBI Taxonomy" id="2879846"/>
    <lineage>
        <taxon>Bacteria</taxon>
        <taxon>Bacillati</taxon>
        <taxon>Actinomycetota</taxon>
        <taxon>Actinomycetes</taxon>
        <taxon>Kitasatosporales</taxon>
        <taxon>Streptomycetaceae</taxon>
        <taxon>Streptomyces</taxon>
    </lineage>
</organism>
<evidence type="ECO:0000256" key="1">
    <source>
        <dbReference type="SAM" id="Phobius"/>
    </source>
</evidence>
<protein>
    <submittedName>
        <fullName evidence="2">Uncharacterized protein</fullName>
    </submittedName>
</protein>
<keyword evidence="1" id="KW-0812">Transmembrane</keyword>
<dbReference type="Proteomes" id="UP000830115">
    <property type="component" value="Chromosome"/>
</dbReference>